<dbReference type="Proteomes" id="UP001171687">
    <property type="component" value="Unassembled WGS sequence"/>
</dbReference>
<feature type="chain" id="PRO_5043297071" evidence="3">
    <location>
        <begin position="25"/>
        <end position="193"/>
    </location>
</feature>
<feature type="transmembrane region" description="Helical" evidence="2">
    <location>
        <begin position="168"/>
        <end position="186"/>
    </location>
</feature>
<dbReference type="InterPro" id="IPR038507">
    <property type="entry name" value="YcnI-like_sf"/>
</dbReference>
<feature type="signal peptide" evidence="3">
    <location>
        <begin position="1"/>
        <end position="24"/>
    </location>
</feature>
<evidence type="ECO:0000256" key="2">
    <source>
        <dbReference type="SAM" id="Phobius"/>
    </source>
</evidence>
<dbReference type="CDD" id="cd08545">
    <property type="entry name" value="YcnI_like"/>
    <property type="match status" value="1"/>
</dbReference>
<evidence type="ECO:0000256" key="3">
    <source>
        <dbReference type="SAM" id="SignalP"/>
    </source>
</evidence>
<evidence type="ECO:0000313" key="7">
    <source>
        <dbReference type="Proteomes" id="UP001171687"/>
    </source>
</evidence>
<keyword evidence="2" id="KW-1133">Transmembrane helix</keyword>
<dbReference type="EMBL" id="JAUHQC010000010">
    <property type="protein sequence ID" value="MDN4533297.1"/>
    <property type="molecule type" value="Genomic_DNA"/>
</dbReference>
<dbReference type="AlphaFoldDB" id="A0AAW7MDE9"/>
<sequence length="193" mass="21162">MFKKFLLTSIILFASLSFSKVADAHVTLNPDQSEPGSYDKYDVRVPVEKDANTNKVELNVPDGVNVANVQPVDGWKHKLDKDSDGNIKKITWTAEGKGIGPDEFTEFPIVVANPEDEGTFKWKAIQSYDNGEKVKWTNEDEDSETPAPATEVKKGVEDESSNGGFGTTALWIVSIVAIILSLIALFKKPSSKS</sequence>
<name>A0AAW7MDE9_9STAP</name>
<evidence type="ECO:0000259" key="4">
    <source>
        <dbReference type="Pfam" id="PF07987"/>
    </source>
</evidence>
<accession>A0AAW7MDE9</accession>
<feature type="region of interest" description="Disordered" evidence="1">
    <location>
        <begin position="136"/>
        <end position="161"/>
    </location>
</feature>
<gene>
    <name evidence="5" type="ORF">QYH67_06400</name>
    <name evidence="6" type="ORF">QYH67_06920</name>
</gene>
<organism evidence="6 7">
    <name type="scientific">Staphylococcus auricularis</name>
    <dbReference type="NCBI Taxonomy" id="29379"/>
    <lineage>
        <taxon>Bacteria</taxon>
        <taxon>Bacillati</taxon>
        <taxon>Bacillota</taxon>
        <taxon>Bacilli</taxon>
        <taxon>Bacillales</taxon>
        <taxon>Staphylococcaceae</taxon>
        <taxon>Staphylococcus</taxon>
    </lineage>
</organism>
<dbReference type="EMBL" id="JAUHQC010000009">
    <property type="protein sequence ID" value="MDN4533201.1"/>
    <property type="molecule type" value="Genomic_DNA"/>
</dbReference>
<dbReference type="Pfam" id="PF07987">
    <property type="entry name" value="DUF1775"/>
    <property type="match status" value="1"/>
</dbReference>
<keyword evidence="2" id="KW-0812">Transmembrane</keyword>
<evidence type="ECO:0000313" key="6">
    <source>
        <dbReference type="EMBL" id="MDN4533297.1"/>
    </source>
</evidence>
<dbReference type="InterPro" id="IPR012533">
    <property type="entry name" value="YcnI-copper_dom"/>
</dbReference>
<reference evidence="6" key="1">
    <citation type="submission" date="2023-07" db="EMBL/GenBank/DDBJ databases">
        <title>Evaluation of the beneficial properties of pineapple isolates.</title>
        <authorList>
            <person name="Adefiranye O."/>
        </authorList>
    </citation>
    <scope>NUCLEOTIDE SEQUENCE</scope>
    <source>
        <strain evidence="6">PAPLE_T1</strain>
    </source>
</reference>
<feature type="domain" description="YncI copper-binding" evidence="4">
    <location>
        <begin position="25"/>
        <end position="150"/>
    </location>
</feature>
<evidence type="ECO:0000256" key="1">
    <source>
        <dbReference type="SAM" id="MobiDB-lite"/>
    </source>
</evidence>
<comment type="caution">
    <text evidence="6">The sequence shown here is derived from an EMBL/GenBank/DDBJ whole genome shotgun (WGS) entry which is preliminary data.</text>
</comment>
<dbReference type="Gene3D" id="2.60.40.2230">
    <property type="entry name" value="Uncharacterised protein YcnI-like PF07987, DUF1775"/>
    <property type="match status" value="1"/>
</dbReference>
<proteinExistence type="predicted"/>
<protein>
    <submittedName>
        <fullName evidence="6">YcnI family protein</fullName>
    </submittedName>
</protein>
<keyword evidence="3" id="KW-0732">Signal</keyword>
<dbReference type="RefSeq" id="WP_150888393.1">
    <property type="nucleotide sequence ID" value="NZ_CAKZJA010000015.1"/>
</dbReference>
<evidence type="ECO:0000313" key="5">
    <source>
        <dbReference type="EMBL" id="MDN4533201.1"/>
    </source>
</evidence>
<keyword evidence="2" id="KW-0472">Membrane</keyword>